<keyword evidence="3" id="KW-0812">Transmembrane</keyword>
<reference evidence="4 5" key="1">
    <citation type="journal article" date="2018" name="Int. J. Syst. Evol. Microbiol.">
        <title>Bifidobacterium catulorum sp. nov., a novel taxon from the faeces of the baby common marmoset (Callithrix jacchus).</title>
        <authorList>
            <person name="Modesto M."/>
            <person name="Michelini S."/>
            <person name="Oki K."/>
            <person name="Biavati B."/>
            <person name="Watanabe K."/>
            <person name="Mattarelli P."/>
        </authorList>
    </citation>
    <scope>NUCLEOTIDE SEQUENCE [LARGE SCALE GENOMIC DNA]</scope>
    <source>
        <strain evidence="4 5">MRM 8.19</strain>
    </source>
</reference>
<evidence type="ECO:0000256" key="3">
    <source>
        <dbReference type="SAM" id="Phobius"/>
    </source>
</evidence>
<sequence length="296" mass="33496">MRRGMARHGNHMRTTQPVDVAEASGTAAAAGKRSLWARYVTALKMRNIKAIVGTVVAAIVVIALIVGPSILLHRHLEDQRAADAMRDNPIPATSGDPGINWDALRSRNPEIYAWLYVPGTGINLPVLQHTGKDDVYYLSHDQWGDPSYLGSVFSEMQNSQSFTDPVTVLYGHDVASIFKNLHRFEDAQFFNQYDKIYIYTPANHVLTYEIVSAYRTDNKHILNTHDFSKQNVRREYFNQVMTPTDSPAQIRQDAQLKDSDRILQLSTCMLNEFHGSHRYIVTGQLINEQTINVKHS</sequence>
<gene>
    <name evidence="4" type="ORF">DF200_04135</name>
</gene>
<proteinExistence type="predicted"/>
<dbReference type="Gene3D" id="2.40.260.10">
    <property type="entry name" value="Sortase"/>
    <property type="match status" value="1"/>
</dbReference>
<dbReference type="InterPro" id="IPR009835">
    <property type="entry name" value="SrtB"/>
</dbReference>
<protein>
    <submittedName>
        <fullName evidence="4">Class B sortase</fullName>
    </submittedName>
</protein>
<keyword evidence="1" id="KW-0378">Hydrolase</keyword>
<dbReference type="InterPro" id="IPR005754">
    <property type="entry name" value="Sortase"/>
</dbReference>
<keyword evidence="5" id="KW-1185">Reference proteome</keyword>
<dbReference type="Proteomes" id="UP000245753">
    <property type="component" value="Unassembled WGS sequence"/>
</dbReference>
<comment type="caution">
    <text evidence="4">The sequence shown here is derived from an EMBL/GenBank/DDBJ whole genome shotgun (WGS) entry which is preliminary data.</text>
</comment>
<evidence type="ECO:0000313" key="5">
    <source>
        <dbReference type="Proteomes" id="UP000245753"/>
    </source>
</evidence>
<keyword evidence="3" id="KW-1133">Transmembrane helix</keyword>
<keyword evidence="3" id="KW-0472">Membrane</keyword>
<dbReference type="EMBL" id="QFFN01000007">
    <property type="protein sequence ID" value="PWG60091.1"/>
    <property type="molecule type" value="Genomic_DNA"/>
</dbReference>
<dbReference type="CDD" id="cd05826">
    <property type="entry name" value="Sortase_B"/>
    <property type="match status" value="1"/>
</dbReference>
<evidence type="ECO:0000256" key="1">
    <source>
        <dbReference type="ARBA" id="ARBA00022801"/>
    </source>
</evidence>
<feature type="active site" description="Proton donor/acceptor" evidence="2">
    <location>
        <position position="172"/>
    </location>
</feature>
<dbReference type="GO" id="GO:0016787">
    <property type="term" value="F:hydrolase activity"/>
    <property type="evidence" value="ECO:0007669"/>
    <property type="project" value="UniProtKB-KW"/>
</dbReference>
<dbReference type="InterPro" id="IPR023365">
    <property type="entry name" value="Sortase_dom-sf"/>
</dbReference>
<dbReference type="SUPFAM" id="SSF63817">
    <property type="entry name" value="Sortase"/>
    <property type="match status" value="1"/>
</dbReference>
<dbReference type="AlphaFoldDB" id="A0A2U2MTA0"/>
<feature type="active site" description="Acyl-thioester intermediate" evidence="2">
    <location>
        <position position="268"/>
    </location>
</feature>
<accession>A0A2U2MTA0</accession>
<dbReference type="Pfam" id="PF04203">
    <property type="entry name" value="Sortase"/>
    <property type="match status" value="1"/>
</dbReference>
<evidence type="ECO:0000256" key="2">
    <source>
        <dbReference type="PIRSR" id="PIRSR605754-1"/>
    </source>
</evidence>
<feature type="transmembrane region" description="Helical" evidence="3">
    <location>
        <begin position="50"/>
        <end position="71"/>
    </location>
</feature>
<evidence type="ECO:0000313" key="4">
    <source>
        <dbReference type="EMBL" id="PWG60091.1"/>
    </source>
</evidence>
<name>A0A2U2MTA0_9BIFI</name>
<organism evidence="4 5">
    <name type="scientific">Bifidobacterium catulorum</name>
    <dbReference type="NCBI Taxonomy" id="1630173"/>
    <lineage>
        <taxon>Bacteria</taxon>
        <taxon>Bacillati</taxon>
        <taxon>Actinomycetota</taxon>
        <taxon>Actinomycetes</taxon>
        <taxon>Bifidobacteriales</taxon>
        <taxon>Bifidobacteriaceae</taxon>
        <taxon>Bifidobacterium</taxon>
    </lineage>
</organism>